<dbReference type="SUPFAM" id="SSF52833">
    <property type="entry name" value="Thioredoxin-like"/>
    <property type="match status" value="1"/>
</dbReference>
<dbReference type="AlphaFoldDB" id="A0A199XTH2"/>
<proteinExistence type="predicted"/>
<feature type="domain" description="Thioredoxin" evidence="2">
    <location>
        <begin position="329"/>
        <end position="466"/>
    </location>
</feature>
<dbReference type="InterPro" id="IPR000866">
    <property type="entry name" value="AhpC/TSA"/>
</dbReference>
<organism evidence="3 4">
    <name type="scientific">Flavobacterium succinicans</name>
    <dbReference type="NCBI Taxonomy" id="29536"/>
    <lineage>
        <taxon>Bacteria</taxon>
        <taxon>Pseudomonadati</taxon>
        <taxon>Bacteroidota</taxon>
        <taxon>Flavobacteriia</taxon>
        <taxon>Flavobacteriales</taxon>
        <taxon>Flavobacteriaceae</taxon>
        <taxon>Flavobacterium</taxon>
    </lineage>
</organism>
<evidence type="ECO:0000313" key="3">
    <source>
        <dbReference type="EMBL" id="OAZ04541.1"/>
    </source>
</evidence>
<dbReference type="PATRIC" id="fig|29536.5.peg.1106"/>
<dbReference type="RefSeq" id="WP_064714911.1">
    <property type="nucleotide sequence ID" value="NZ_JMTM01000021.1"/>
</dbReference>
<feature type="signal peptide" evidence="1">
    <location>
        <begin position="1"/>
        <end position="20"/>
    </location>
</feature>
<name>A0A199XTH2_9FLAO</name>
<comment type="caution">
    <text evidence="3">The sequence shown here is derived from an EMBL/GenBank/DDBJ whole genome shotgun (WGS) entry which is preliminary data.</text>
</comment>
<dbReference type="Gene3D" id="3.40.30.10">
    <property type="entry name" value="Glutaredoxin"/>
    <property type="match status" value="1"/>
</dbReference>
<feature type="chain" id="PRO_5008286919" evidence="1">
    <location>
        <begin position="21"/>
        <end position="469"/>
    </location>
</feature>
<dbReference type="EMBL" id="JMTM01000021">
    <property type="protein sequence ID" value="OAZ04541.1"/>
    <property type="molecule type" value="Genomic_DNA"/>
</dbReference>
<dbReference type="PROSITE" id="PS51352">
    <property type="entry name" value="THIOREDOXIN_2"/>
    <property type="match status" value="1"/>
</dbReference>
<protein>
    <submittedName>
        <fullName evidence="3">Thiol-disulfide oxidoreductase ResA</fullName>
    </submittedName>
</protein>
<reference evidence="3 4" key="1">
    <citation type="submission" date="2016-06" db="EMBL/GenBank/DDBJ databases">
        <title>Draft genome sequence of Flavobacterium succinicans strain DD5b.</title>
        <authorList>
            <person name="Poehlein A."/>
            <person name="Daniel R."/>
            <person name="Simeonova D.D."/>
        </authorList>
    </citation>
    <scope>NUCLEOTIDE SEQUENCE [LARGE SCALE GENOMIC DNA]</scope>
    <source>
        <strain evidence="3 4">DD5b</strain>
    </source>
</reference>
<gene>
    <name evidence="3" type="primary">resA_4</name>
    <name evidence="3" type="ORF">FLB_10580</name>
</gene>
<dbReference type="Proteomes" id="UP000093807">
    <property type="component" value="Unassembled WGS sequence"/>
</dbReference>
<evidence type="ECO:0000313" key="4">
    <source>
        <dbReference type="Proteomes" id="UP000093807"/>
    </source>
</evidence>
<keyword evidence="4" id="KW-1185">Reference proteome</keyword>
<dbReference type="InterPro" id="IPR013766">
    <property type="entry name" value="Thioredoxin_domain"/>
</dbReference>
<sequence length="469" mass="54328">MSIKNYFFLKCFSLMNQYMALICLLFCGVNESVAQKKYSIKGNFRECKEVEVRLIGYEGTKERLLYQTQTDTKGNVTLDFPQNYVGAARLQIKDRTSVHVILNHENVEIIWSKLDKLDSLHFLKSDENQWFQKGVTINNEAQNKLLGLKYLIPLYQKQEDKKLLLEILQAEVQDQSQQLNTFVAQLPKISYANKYLAYRAILQEFQTNSKNTNVLQAPEKGLLGIDYGEMGWYYSGMIQEVFDEYLSYILKVSSKEAIVANCKVLNERVKIATKDNAVVLNDYSEYLIKQYERYGLTEVAEAFALSLLADDKCFVDDKRTALFEQYRKMAIGKLVPNIPMSGNNKYKNLFDLQSKYKVIVFGASWCEACEKEIPQLKEYTDFFKSNYEAEIVFFALDTDKVKYDAFKKDLPFTMSCDFKGWEGAAVNEYFVFASPTFYIVDKYNKIVAKPHNSVEAAAWLFKNQKNEVN</sequence>
<dbReference type="Pfam" id="PF00578">
    <property type="entry name" value="AhpC-TSA"/>
    <property type="match status" value="1"/>
</dbReference>
<dbReference type="InterPro" id="IPR036249">
    <property type="entry name" value="Thioredoxin-like_sf"/>
</dbReference>
<evidence type="ECO:0000259" key="2">
    <source>
        <dbReference type="PROSITE" id="PS51352"/>
    </source>
</evidence>
<keyword evidence="1" id="KW-0732">Signal</keyword>
<evidence type="ECO:0000256" key="1">
    <source>
        <dbReference type="SAM" id="SignalP"/>
    </source>
</evidence>
<accession>A0A199XTH2</accession>